<dbReference type="EMBL" id="BDUF01000053">
    <property type="protein sequence ID" value="GAX90234.1"/>
    <property type="molecule type" value="Genomic_DNA"/>
</dbReference>
<dbReference type="GO" id="GO:0002098">
    <property type="term" value="P:tRNA wobble uridine modification"/>
    <property type="evidence" value="ECO:0007669"/>
    <property type="project" value="InterPro"/>
</dbReference>
<evidence type="ECO:0000256" key="1">
    <source>
        <dbReference type="ARBA" id="ARBA00023266"/>
    </source>
</evidence>
<dbReference type="PROSITE" id="PS00380">
    <property type="entry name" value="RHODANESE_1"/>
    <property type="match status" value="1"/>
</dbReference>
<evidence type="ECO:0000313" key="4">
    <source>
        <dbReference type="Proteomes" id="UP000217785"/>
    </source>
</evidence>
<dbReference type="RefSeq" id="WP_096181946.1">
    <property type="nucleotide sequence ID" value="NZ_BDUF01000053.1"/>
</dbReference>
<dbReference type="InterPro" id="IPR001307">
    <property type="entry name" value="Thiosulphate_STrfase_CS"/>
</dbReference>
<dbReference type="NCBIfam" id="NF008750">
    <property type="entry name" value="PRK11784.1-2"/>
    <property type="match status" value="1"/>
</dbReference>
<dbReference type="Pfam" id="PF26341">
    <property type="entry name" value="AAA_SelU"/>
    <property type="match status" value="1"/>
</dbReference>
<dbReference type="SUPFAM" id="SSF52540">
    <property type="entry name" value="P-loop containing nucleoside triphosphate hydrolases"/>
    <property type="match status" value="1"/>
</dbReference>
<dbReference type="InterPro" id="IPR017582">
    <property type="entry name" value="SelU"/>
</dbReference>
<proteinExistence type="predicted"/>
<evidence type="ECO:0000313" key="3">
    <source>
        <dbReference type="EMBL" id="GAX90234.1"/>
    </source>
</evidence>
<dbReference type="PROSITE" id="PS50206">
    <property type="entry name" value="RHODANESE_3"/>
    <property type="match status" value="1"/>
</dbReference>
<dbReference type="InterPro" id="IPR001763">
    <property type="entry name" value="Rhodanese-like_dom"/>
</dbReference>
<reference evidence="4" key="1">
    <citation type="submission" date="2017-07" db="EMBL/GenBank/DDBJ databases">
        <title>Draft genome sequence of Effusibacillus lacus strain skLN1.</title>
        <authorList>
            <person name="Watanabe M."/>
            <person name="Kojima H."/>
            <person name="Fukui M."/>
        </authorList>
    </citation>
    <scope>NUCLEOTIDE SEQUENCE [LARGE SCALE GENOMIC DNA]</scope>
    <source>
        <strain evidence="4">skLN1</strain>
    </source>
</reference>
<gene>
    <name evidence="3" type="ORF">EFBL_1860</name>
</gene>
<dbReference type="InterPro" id="IPR027417">
    <property type="entry name" value="P-loop_NTPase"/>
</dbReference>
<accession>A0A292YPB9</accession>
<dbReference type="NCBIfam" id="NF008752">
    <property type="entry name" value="PRK11784.1-4"/>
    <property type="match status" value="1"/>
</dbReference>
<sequence>MYRDVRFDEIKDRRDSVLIDVRSEGEYAESHIPGAVNIPIFNNEERARVGTVYKQVGPERAKELGLRIASAKLPELVKAVEQAAGGKQPVVYCWRGGMRSKSVATVLDLMGLPVCRLEGGYRGYRESVKEKLARYRLDSKCVVIQGMTGVGKTQLLHLLTEDGEPVLDLERMAGHKGSAFGSIGEKPSNQRTFDSLLLQRLEELEGSPYIIIEAESKRIGRVNMPDFLITAKEQGLHILLEAPLHIRVKRTLDQYIVEDPEFNEKVKGALSAIEKKLSPDDREAVMHAAEQKRYEDLTELLLVKYYDPRYRYTMDQYVGEFTRVDATDLAACKESVKRVIREKLKLAKETALYPI</sequence>
<dbReference type="PANTHER" id="PTHR30401">
    <property type="entry name" value="TRNA 2-SELENOURIDINE SYNTHASE"/>
    <property type="match status" value="1"/>
</dbReference>
<dbReference type="OrthoDB" id="9808735at2"/>
<dbReference type="InterPro" id="IPR036873">
    <property type="entry name" value="Rhodanese-like_dom_sf"/>
</dbReference>
<dbReference type="Gene3D" id="3.40.250.10">
    <property type="entry name" value="Rhodanese-like domain"/>
    <property type="match status" value="1"/>
</dbReference>
<dbReference type="Pfam" id="PF00581">
    <property type="entry name" value="Rhodanese"/>
    <property type="match status" value="1"/>
</dbReference>
<organism evidence="3 4">
    <name type="scientific">Effusibacillus lacus</name>
    <dbReference type="NCBI Taxonomy" id="1348429"/>
    <lineage>
        <taxon>Bacteria</taxon>
        <taxon>Bacillati</taxon>
        <taxon>Bacillota</taxon>
        <taxon>Bacilli</taxon>
        <taxon>Bacillales</taxon>
        <taxon>Alicyclobacillaceae</taxon>
        <taxon>Effusibacillus</taxon>
    </lineage>
</organism>
<comment type="caution">
    <text evidence="3">The sequence shown here is derived from an EMBL/GenBank/DDBJ whole genome shotgun (WGS) entry which is preliminary data.</text>
</comment>
<feature type="domain" description="Rhodanese" evidence="2">
    <location>
        <begin position="12"/>
        <end position="133"/>
    </location>
</feature>
<protein>
    <submittedName>
        <fullName evidence="3">tRNA 2-selenouridine synthase</fullName>
    </submittedName>
</protein>
<dbReference type="InterPro" id="IPR058840">
    <property type="entry name" value="AAA_SelU"/>
</dbReference>
<dbReference type="Gene3D" id="3.40.50.300">
    <property type="entry name" value="P-loop containing nucleotide triphosphate hydrolases"/>
    <property type="match status" value="1"/>
</dbReference>
<keyword evidence="1" id="KW-0711">Selenium</keyword>
<dbReference type="PANTHER" id="PTHR30401:SF0">
    <property type="entry name" value="TRNA 2-SELENOURIDINE SYNTHASE"/>
    <property type="match status" value="1"/>
</dbReference>
<dbReference type="SUPFAM" id="SSF52821">
    <property type="entry name" value="Rhodanese/Cell cycle control phosphatase"/>
    <property type="match status" value="1"/>
</dbReference>
<dbReference type="NCBIfam" id="TIGR03167">
    <property type="entry name" value="tRNA_sel_U_synt"/>
    <property type="match status" value="1"/>
</dbReference>
<dbReference type="GO" id="GO:0043828">
    <property type="term" value="F:tRNA 2-selenouridine synthase activity"/>
    <property type="evidence" value="ECO:0007669"/>
    <property type="project" value="InterPro"/>
</dbReference>
<keyword evidence="4" id="KW-1185">Reference proteome</keyword>
<dbReference type="Proteomes" id="UP000217785">
    <property type="component" value="Unassembled WGS sequence"/>
</dbReference>
<evidence type="ECO:0000259" key="2">
    <source>
        <dbReference type="PROSITE" id="PS50206"/>
    </source>
</evidence>
<name>A0A292YPB9_9BACL</name>
<dbReference type="AlphaFoldDB" id="A0A292YPB9"/>
<dbReference type="GO" id="GO:0004792">
    <property type="term" value="F:thiosulfate-cyanide sulfurtransferase activity"/>
    <property type="evidence" value="ECO:0007669"/>
    <property type="project" value="InterPro"/>
</dbReference>
<dbReference type="SMART" id="SM00450">
    <property type="entry name" value="RHOD"/>
    <property type="match status" value="1"/>
</dbReference>